<keyword evidence="2" id="KW-1185">Reference proteome</keyword>
<dbReference type="Pfam" id="PF23812">
    <property type="entry name" value="Phage_TAC_18"/>
    <property type="match status" value="1"/>
</dbReference>
<name>A0ABV0M7C1_9HYPH</name>
<evidence type="ECO:0000313" key="1">
    <source>
        <dbReference type="EMBL" id="MEQ1407776.1"/>
    </source>
</evidence>
<reference evidence="1 2" key="1">
    <citation type="submission" date="2024-05" db="EMBL/GenBank/DDBJ databases">
        <title>Neorhizobium sp. Rsf11, a plant growth promoting and heavy metal resistant PAH-degrader.</title>
        <authorList>
            <person name="Golubev S.N."/>
            <person name="Muratova A.Y."/>
            <person name="Markelova M.I."/>
        </authorList>
    </citation>
    <scope>NUCLEOTIDE SEQUENCE [LARGE SCALE GENOMIC DNA]</scope>
    <source>
        <strain evidence="1 2">Rsf11</strain>
    </source>
</reference>
<gene>
    <name evidence="1" type="ORF">ABK249_22915</name>
</gene>
<dbReference type="Proteomes" id="UP001496627">
    <property type="component" value="Unassembled WGS sequence"/>
</dbReference>
<protein>
    <submittedName>
        <fullName evidence="1">Uncharacterized protein</fullName>
    </submittedName>
</protein>
<dbReference type="EMBL" id="JBEAAL010000020">
    <property type="protein sequence ID" value="MEQ1407776.1"/>
    <property type="molecule type" value="Genomic_DNA"/>
</dbReference>
<sequence length="85" mass="9610">MESPEADIPDAGVFLWDWFWEIRAGQASGFNGANPVSNAELLAWIQITGNILRREEVAIIRDMDSRYVGEIDKEAEAIRERESAD</sequence>
<evidence type="ECO:0000313" key="2">
    <source>
        <dbReference type="Proteomes" id="UP001496627"/>
    </source>
</evidence>
<comment type="caution">
    <text evidence="1">The sequence shown here is derived from an EMBL/GenBank/DDBJ whole genome shotgun (WGS) entry which is preliminary data.</text>
</comment>
<organism evidence="1 2">
    <name type="scientific">Neorhizobium phenanthreniclasticum</name>
    <dbReference type="NCBI Taxonomy" id="3157917"/>
    <lineage>
        <taxon>Bacteria</taxon>
        <taxon>Pseudomonadati</taxon>
        <taxon>Pseudomonadota</taxon>
        <taxon>Alphaproteobacteria</taxon>
        <taxon>Hyphomicrobiales</taxon>
        <taxon>Rhizobiaceae</taxon>
        <taxon>Rhizobium/Agrobacterium group</taxon>
        <taxon>Neorhizobium</taxon>
    </lineage>
</organism>
<dbReference type="InterPro" id="IPR056919">
    <property type="entry name" value="Phage_TAC_18"/>
</dbReference>
<dbReference type="RefSeq" id="WP_348864149.1">
    <property type="nucleotide sequence ID" value="NZ_JBEAAL010000020.1"/>
</dbReference>
<proteinExistence type="predicted"/>
<accession>A0ABV0M7C1</accession>